<evidence type="ECO:0000256" key="1">
    <source>
        <dbReference type="SAM" id="MobiDB-lite"/>
    </source>
</evidence>
<sequence length="189" mass="21699">MSQKLKTRTTQGKPHAKKRNAICKVKVSKGKSTKPLAPSIKEVHNHRHHHHHNQNNHHDEDKVEIEVTLEDLIEHPSPKLQPVKVDENNKAKLTDDGIVISKHGKVEKSSTMIGVKEKENQKENCNIATLAKNSDEEEWEYILKEVIVEDTVVLMEEIDEKDLTKYDPKLIVRIDQESNSNDEKQMSNP</sequence>
<dbReference type="EMBL" id="JAPWDV010000001">
    <property type="protein sequence ID" value="KAJ6222443.1"/>
    <property type="molecule type" value="Genomic_DNA"/>
</dbReference>
<feature type="region of interest" description="Disordered" evidence="1">
    <location>
        <begin position="1"/>
        <end position="61"/>
    </location>
</feature>
<evidence type="ECO:0000313" key="2">
    <source>
        <dbReference type="EMBL" id="KAJ6222443.1"/>
    </source>
</evidence>
<dbReference type="AlphaFoldDB" id="A0A9Q0RNI4"/>
<accession>A0A9Q0RNI4</accession>
<feature type="compositionally biased region" description="Polar residues" evidence="1">
    <location>
        <begin position="1"/>
        <end position="12"/>
    </location>
</feature>
<reference evidence="2" key="1">
    <citation type="submission" date="2022-12" db="EMBL/GenBank/DDBJ databases">
        <title>Genome assemblies of Blomia tropicalis.</title>
        <authorList>
            <person name="Cui Y."/>
        </authorList>
    </citation>
    <scope>NUCLEOTIDE SEQUENCE</scope>
    <source>
        <tissue evidence="2">Adult mites</tissue>
    </source>
</reference>
<keyword evidence="3" id="KW-1185">Reference proteome</keyword>
<proteinExistence type="predicted"/>
<evidence type="ECO:0000313" key="3">
    <source>
        <dbReference type="Proteomes" id="UP001142055"/>
    </source>
</evidence>
<feature type="compositionally biased region" description="Basic residues" evidence="1">
    <location>
        <begin position="14"/>
        <end position="32"/>
    </location>
</feature>
<dbReference type="Proteomes" id="UP001142055">
    <property type="component" value="Chromosome 1"/>
</dbReference>
<comment type="caution">
    <text evidence="2">The sequence shown here is derived from an EMBL/GenBank/DDBJ whole genome shotgun (WGS) entry which is preliminary data.</text>
</comment>
<gene>
    <name evidence="2" type="ORF">RDWZM_000988</name>
</gene>
<feature type="compositionally biased region" description="Basic residues" evidence="1">
    <location>
        <begin position="44"/>
        <end position="55"/>
    </location>
</feature>
<name>A0A9Q0RNI4_BLOTA</name>
<organism evidence="2 3">
    <name type="scientific">Blomia tropicalis</name>
    <name type="common">Mite</name>
    <dbReference type="NCBI Taxonomy" id="40697"/>
    <lineage>
        <taxon>Eukaryota</taxon>
        <taxon>Metazoa</taxon>
        <taxon>Ecdysozoa</taxon>
        <taxon>Arthropoda</taxon>
        <taxon>Chelicerata</taxon>
        <taxon>Arachnida</taxon>
        <taxon>Acari</taxon>
        <taxon>Acariformes</taxon>
        <taxon>Sarcoptiformes</taxon>
        <taxon>Astigmata</taxon>
        <taxon>Glycyphagoidea</taxon>
        <taxon>Echimyopodidae</taxon>
        <taxon>Blomia</taxon>
    </lineage>
</organism>
<protein>
    <submittedName>
        <fullName evidence="2">Uncharacterized protein</fullName>
    </submittedName>
</protein>